<protein>
    <submittedName>
        <fullName evidence="1">Uncharacterized protein</fullName>
    </submittedName>
</protein>
<dbReference type="Proteomes" id="UP001165960">
    <property type="component" value="Unassembled WGS sequence"/>
</dbReference>
<evidence type="ECO:0000313" key="2">
    <source>
        <dbReference type="Proteomes" id="UP001165960"/>
    </source>
</evidence>
<sequence>MKRGILRLSPLGSRTAFLRRASDGEQPYKEPGGWLFGEKPLKPGEKRVREDWETAWHWGWGLFFFLGYMGNRYKPDTSNQCFSLFKNIFAAGFIARLNCLL</sequence>
<proteinExistence type="predicted"/>
<dbReference type="EMBL" id="QTSX02000081">
    <property type="protein sequence ID" value="KAJ9088893.1"/>
    <property type="molecule type" value="Genomic_DNA"/>
</dbReference>
<gene>
    <name evidence="1" type="ORF">DSO57_1018591</name>
</gene>
<keyword evidence="2" id="KW-1185">Reference proteome</keyword>
<evidence type="ECO:0000313" key="1">
    <source>
        <dbReference type="EMBL" id="KAJ9088893.1"/>
    </source>
</evidence>
<organism evidence="1 2">
    <name type="scientific">Entomophthora muscae</name>
    <dbReference type="NCBI Taxonomy" id="34485"/>
    <lineage>
        <taxon>Eukaryota</taxon>
        <taxon>Fungi</taxon>
        <taxon>Fungi incertae sedis</taxon>
        <taxon>Zoopagomycota</taxon>
        <taxon>Entomophthoromycotina</taxon>
        <taxon>Entomophthoromycetes</taxon>
        <taxon>Entomophthorales</taxon>
        <taxon>Entomophthoraceae</taxon>
        <taxon>Entomophthora</taxon>
    </lineage>
</organism>
<name>A0ACC2UPY5_9FUNG</name>
<comment type="caution">
    <text evidence="1">The sequence shown here is derived from an EMBL/GenBank/DDBJ whole genome shotgun (WGS) entry which is preliminary data.</text>
</comment>
<reference evidence="1" key="1">
    <citation type="submission" date="2022-04" db="EMBL/GenBank/DDBJ databases">
        <title>Genome of the entomopathogenic fungus Entomophthora muscae.</title>
        <authorList>
            <person name="Elya C."/>
            <person name="Lovett B.R."/>
            <person name="Lee E."/>
            <person name="Macias A.M."/>
            <person name="Hajek A.E."/>
            <person name="De Bivort B.L."/>
            <person name="Kasson M.T."/>
            <person name="De Fine Licht H.H."/>
            <person name="Stajich J.E."/>
        </authorList>
    </citation>
    <scope>NUCLEOTIDE SEQUENCE</scope>
    <source>
        <strain evidence="1">Berkeley</strain>
    </source>
</reference>
<accession>A0ACC2UPY5</accession>